<protein>
    <recommendedName>
        <fullName evidence="4">SCP domain-containing protein</fullName>
    </recommendedName>
</protein>
<dbReference type="PROSITE" id="PS01009">
    <property type="entry name" value="CRISP_1"/>
    <property type="match status" value="1"/>
</dbReference>
<dbReference type="Proteomes" id="UP000663760">
    <property type="component" value="Chromosome 2"/>
</dbReference>
<keyword evidence="2" id="KW-0568">Pathogenesis-related protein</keyword>
<keyword evidence="6" id="KW-1185">Reference proteome</keyword>
<dbReference type="InterPro" id="IPR018244">
    <property type="entry name" value="Allrgn_V5/Tpx1_CS"/>
</dbReference>
<evidence type="ECO:0000256" key="2">
    <source>
        <dbReference type="ARBA" id="ARBA00023265"/>
    </source>
</evidence>
<dbReference type="AlphaFoldDB" id="A0A7I8K257"/>
<keyword evidence="2" id="KW-0611">Plant defense</keyword>
<organism evidence="5 6">
    <name type="scientific">Spirodela intermedia</name>
    <name type="common">Intermediate duckweed</name>
    <dbReference type="NCBI Taxonomy" id="51605"/>
    <lineage>
        <taxon>Eukaryota</taxon>
        <taxon>Viridiplantae</taxon>
        <taxon>Streptophyta</taxon>
        <taxon>Embryophyta</taxon>
        <taxon>Tracheophyta</taxon>
        <taxon>Spermatophyta</taxon>
        <taxon>Magnoliopsida</taxon>
        <taxon>Liliopsida</taxon>
        <taxon>Araceae</taxon>
        <taxon>Lemnoideae</taxon>
        <taxon>Spirodela</taxon>
    </lineage>
</organism>
<dbReference type="FunFam" id="3.40.33.10:FF:000004">
    <property type="entry name" value="CAP, cysteine-rich secretory protein, antigen 5"/>
    <property type="match status" value="1"/>
</dbReference>
<evidence type="ECO:0000259" key="4">
    <source>
        <dbReference type="SMART" id="SM00198"/>
    </source>
</evidence>
<evidence type="ECO:0000313" key="5">
    <source>
        <dbReference type="EMBL" id="CAA7391056.1"/>
    </source>
</evidence>
<dbReference type="Gene3D" id="3.40.33.10">
    <property type="entry name" value="CAP"/>
    <property type="match status" value="1"/>
</dbReference>
<dbReference type="PRINTS" id="PR00837">
    <property type="entry name" value="V5TPXLIKE"/>
</dbReference>
<dbReference type="InterPro" id="IPR001283">
    <property type="entry name" value="CRISP-related"/>
</dbReference>
<dbReference type="CDD" id="cd05381">
    <property type="entry name" value="CAP_PR-1"/>
    <property type="match status" value="1"/>
</dbReference>
<dbReference type="PRINTS" id="PR00838">
    <property type="entry name" value="V5ALLERGEN"/>
</dbReference>
<dbReference type="SMART" id="SM00198">
    <property type="entry name" value="SCP"/>
    <property type="match status" value="1"/>
</dbReference>
<dbReference type="InterPro" id="IPR014044">
    <property type="entry name" value="CAP_dom"/>
</dbReference>
<sequence length="165" mass="17938">MGSASEFFLGMAALLLMPSIAHIVLAQNDPSDWVTLHNDERSKVGVGPVSWDEEVAAFAESYANQDITVCKTRGHSESNIYGENIFWSEDRAATASDAMSLWASEGDDFDKSTKTCAEGKECGHYTQVVWRDSTAIGCARAVCNDVVFIICNYSPPGNVDGQDPF</sequence>
<dbReference type="OrthoDB" id="337038at2759"/>
<reference evidence="5" key="1">
    <citation type="submission" date="2020-02" db="EMBL/GenBank/DDBJ databases">
        <authorList>
            <person name="Scholz U."/>
            <person name="Mascher M."/>
            <person name="Fiebig A."/>
        </authorList>
    </citation>
    <scope>NUCLEOTIDE SEQUENCE</scope>
</reference>
<feature type="signal peptide" evidence="3">
    <location>
        <begin position="1"/>
        <end position="26"/>
    </location>
</feature>
<evidence type="ECO:0000256" key="3">
    <source>
        <dbReference type="SAM" id="SignalP"/>
    </source>
</evidence>
<dbReference type="PROSITE" id="PS01010">
    <property type="entry name" value="CRISP_2"/>
    <property type="match status" value="1"/>
</dbReference>
<dbReference type="PANTHER" id="PTHR10334">
    <property type="entry name" value="CYSTEINE-RICH SECRETORY PROTEIN-RELATED"/>
    <property type="match status" value="1"/>
</dbReference>
<evidence type="ECO:0000256" key="1">
    <source>
        <dbReference type="ARBA" id="ARBA00003143"/>
    </source>
</evidence>
<evidence type="ECO:0000313" key="6">
    <source>
        <dbReference type="Proteomes" id="UP000663760"/>
    </source>
</evidence>
<dbReference type="EMBL" id="LR746265">
    <property type="protein sequence ID" value="CAA7391056.1"/>
    <property type="molecule type" value="Genomic_DNA"/>
</dbReference>
<dbReference type="InterPro" id="IPR035940">
    <property type="entry name" value="CAP_sf"/>
</dbReference>
<comment type="function">
    <text evidence="1">Probably involved in the defense reaction of plants against pathogens.</text>
</comment>
<accession>A0A7I8K257</accession>
<dbReference type="Pfam" id="PF00188">
    <property type="entry name" value="CAP"/>
    <property type="match status" value="1"/>
</dbReference>
<feature type="chain" id="PRO_5029491620" description="SCP domain-containing protein" evidence="3">
    <location>
        <begin position="27"/>
        <end position="165"/>
    </location>
</feature>
<dbReference type="InterPro" id="IPR002413">
    <property type="entry name" value="V5_allergen-like"/>
</dbReference>
<keyword evidence="3" id="KW-0732">Signal</keyword>
<proteinExistence type="predicted"/>
<gene>
    <name evidence="5" type="ORF">SI8410_02002440</name>
</gene>
<dbReference type="SUPFAM" id="SSF55797">
    <property type="entry name" value="PR-1-like"/>
    <property type="match status" value="1"/>
</dbReference>
<feature type="domain" description="SCP" evidence="4">
    <location>
        <begin position="28"/>
        <end position="161"/>
    </location>
</feature>
<dbReference type="GO" id="GO:0005576">
    <property type="term" value="C:extracellular region"/>
    <property type="evidence" value="ECO:0007669"/>
    <property type="project" value="InterPro"/>
</dbReference>
<name>A0A7I8K257_SPIIN</name>